<evidence type="ECO:0000256" key="16">
    <source>
        <dbReference type="ARBA" id="ARBA00049551"/>
    </source>
</evidence>
<feature type="transmembrane region" description="Helical" evidence="17">
    <location>
        <begin position="627"/>
        <end position="645"/>
    </location>
</feature>
<keyword evidence="10" id="KW-0249">Electron transport</keyword>
<feature type="transmembrane region" description="Helical" evidence="17">
    <location>
        <begin position="519"/>
        <end position="536"/>
    </location>
</feature>
<reference evidence="22" key="2">
    <citation type="journal article" date="2008" name="Gene">
        <title>The mitochondrial view of Blastocladiella emersonii.</title>
        <authorList>
            <person name="Tambor J.H."/>
            <person name="Ribichich K.F."/>
            <person name="Gomes S.L."/>
        </authorList>
    </citation>
    <scope>NUCLEOTIDE SEQUENCE</scope>
</reference>
<dbReference type="NCBIfam" id="TIGR01974">
    <property type="entry name" value="NDH_I_L"/>
    <property type="match status" value="1"/>
</dbReference>
<evidence type="ECO:0000256" key="3">
    <source>
        <dbReference type="ARBA" id="ARBA00012944"/>
    </source>
</evidence>
<dbReference type="EMBL" id="DQ287690">
    <property type="protein sequence ID" value="ABB78010.1"/>
    <property type="molecule type" value="Genomic_DNA"/>
</dbReference>
<feature type="domain" description="NADH dehydrogenase subunit 5 C-terminal" evidence="21">
    <location>
        <begin position="510"/>
        <end position="640"/>
    </location>
</feature>
<comment type="subcellular location">
    <subcellularLocation>
        <location evidence="2">Mitochondrion inner membrane</location>
        <topology evidence="2">Multi-pass membrane protein</topology>
    </subcellularLocation>
</comment>
<feature type="transmembrane region" description="Helical" evidence="17">
    <location>
        <begin position="340"/>
        <end position="357"/>
    </location>
</feature>
<keyword evidence="15 17" id="KW-0472">Membrane</keyword>
<keyword evidence="6" id="KW-0679">Respiratory chain</keyword>
<feature type="transmembrane region" description="Helical" evidence="17">
    <location>
        <begin position="279"/>
        <end position="301"/>
    </location>
</feature>
<feature type="transmembrane region" description="Helical" evidence="17">
    <location>
        <begin position="89"/>
        <end position="108"/>
    </location>
</feature>
<keyword evidence="12 17" id="KW-0520">NAD</keyword>
<dbReference type="GO" id="GO:0003954">
    <property type="term" value="F:NADH dehydrogenase activity"/>
    <property type="evidence" value="ECO:0007669"/>
    <property type="project" value="TreeGrafter"/>
</dbReference>
<gene>
    <name evidence="22" type="primary">nad5</name>
</gene>
<evidence type="ECO:0000256" key="1">
    <source>
        <dbReference type="ARBA" id="ARBA00003257"/>
    </source>
</evidence>
<dbReference type="GO" id="GO:0005743">
    <property type="term" value="C:mitochondrial inner membrane"/>
    <property type="evidence" value="ECO:0007669"/>
    <property type="project" value="UniProtKB-SubCell"/>
</dbReference>
<dbReference type="PANTHER" id="PTHR42829">
    <property type="entry name" value="NADH-UBIQUINONE OXIDOREDUCTASE CHAIN 5"/>
    <property type="match status" value="1"/>
</dbReference>
<proteinExistence type="inferred from homology"/>
<evidence type="ECO:0000256" key="9">
    <source>
        <dbReference type="ARBA" id="ARBA00022967"/>
    </source>
</evidence>
<comment type="function">
    <text evidence="1">Core subunit of the mitochondrial membrane respiratory chain NADH dehydrogenase (Complex I) that is believed to belong to the minimal assembly required for catalysis. Complex I functions in the transfer of electrons from NADH to the respiratory chain. The immediate electron acceptor for the enzyme is believed to be ubiquinone.</text>
</comment>
<evidence type="ECO:0000256" key="13">
    <source>
        <dbReference type="ARBA" id="ARBA00023075"/>
    </source>
</evidence>
<keyword evidence="14 17" id="KW-0496">Mitochondrion</keyword>
<evidence type="ECO:0000313" key="22">
    <source>
        <dbReference type="EMBL" id="ABB78010.1"/>
    </source>
</evidence>
<evidence type="ECO:0000259" key="20">
    <source>
        <dbReference type="Pfam" id="PF00662"/>
    </source>
</evidence>
<dbReference type="NCBIfam" id="NF005141">
    <property type="entry name" value="PRK06590.1"/>
    <property type="match status" value="1"/>
</dbReference>
<keyword evidence="11 17" id="KW-1133">Transmembrane helix</keyword>
<dbReference type="RefSeq" id="YP_002274317.1">
    <property type="nucleotide sequence ID" value="NC_011360.1"/>
</dbReference>
<evidence type="ECO:0000256" key="18">
    <source>
        <dbReference type="SAM" id="SignalP"/>
    </source>
</evidence>
<dbReference type="InterPro" id="IPR018393">
    <property type="entry name" value="NADHpl_OxRdtase_5_subgr"/>
</dbReference>
<evidence type="ECO:0000256" key="5">
    <source>
        <dbReference type="ARBA" id="ARBA00022448"/>
    </source>
</evidence>
<dbReference type="Pfam" id="PF00361">
    <property type="entry name" value="Proton_antipo_M"/>
    <property type="match status" value="1"/>
</dbReference>
<feature type="domain" description="NADH:quinone oxidoreductase/Mrp antiporter transmembrane" evidence="19">
    <location>
        <begin position="137"/>
        <end position="416"/>
    </location>
</feature>
<feature type="transmembrane region" description="Helical" evidence="17">
    <location>
        <begin position="416"/>
        <end position="438"/>
    </location>
</feature>
<feature type="transmembrane region" description="Helical" evidence="17">
    <location>
        <begin position="29"/>
        <end position="52"/>
    </location>
</feature>
<feature type="transmembrane region" description="Helical" evidence="17">
    <location>
        <begin position="141"/>
        <end position="162"/>
    </location>
</feature>
<evidence type="ECO:0000256" key="8">
    <source>
        <dbReference type="ARBA" id="ARBA00022792"/>
    </source>
</evidence>
<comment type="function">
    <text evidence="17">Core subunit of the mitochondrial membrane respiratory chain NADH dehydrogenase (Complex I) which catalyzes electron transfer from NADH through the respiratory chain, using ubiquinone as an electron acceptor. Essential for the catalytic activity and assembly of complex I.</text>
</comment>
<evidence type="ECO:0000256" key="4">
    <source>
        <dbReference type="ARBA" id="ARBA00021096"/>
    </source>
</evidence>
<protein>
    <recommendedName>
        <fullName evidence="4 17">NADH-ubiquinone oxidoreductase chain 5</fullName>
        <ecNumber evidence="3 17">7.1.1.2</ecNumber>
    </recommendedName>
</protein>
<dbReference type="InterPro" id="IPR010934">
    <property type="entry name" value="NADH_DH_su5_C"/>
</dbReference>
<keyword evidence="13 17" id="KW-0830">Ubiquinone</keyword>
<keyword evidence="5 17" id="KW-0813">Transport</keyword>
<keyword evidence="18" id="KW-0732">Signal</keyword>
<dbReference type="InterPro" id="IPR001516">
    <property type="entry name" value="Proton_antipo_N"/>
</dbReference>
<dbReference type="Pfam" id="PF00662">
    <property type="entry name" value="Proton_antipo_N"/>
    <property type="match status" value="1"/>
</dbReference>
<dbReference type="Pfam" id="PF06455">
    <property type="entry name" value="NADH5_C"/>
    <property type="match status" value="1"/>
</dbReference>
<accession>B6A7R9</accession>
<sequence>MYLAIISLPLLAFLTAGLGGRKLGKQGVQIITSVSVSIAAILSIIGFYEIALKNSIAGYDSTSTAVIIMPWIESEILTIDWGFQFDSISITMCVVILSISSLVHIYSIGYMSEDPHIQRFFSYLSLFTFFMLILVCSDNYLLMFVGWEGVGVSSYLLINFWFTRIQANKSAMQAILMNRVGDWGLSIALFTIFWLFGTSDYSTVFSICSQYDEQYLTILTIFLLIAAVGKSAQLGLHTWLPSAMEGPTPVSALIHAATMVTAGVYLILRSSPLFELAPTSLICVCIVGSLTAIFAATTGLFQNDLKRVIAYSTCSQLGYMVFAAGLSQYEVAFFHLFNHAYFKALLFLSAGSIIHALHDEQDMRKMGGLVNLLPFTYTMILIGSLSLMALPFLTGYYSKDVILEVAYGQFLVTGTFTYWLGTITATITAFYSSKALAFGFFGTPNGSKKIYNTIHEAPLIMSIPLFLLSICSIFIGYIAKDFFIGVGSSGILSSGVGTLRNHHLGFDIEFISTQFGVQFYPLFASLLGIILAILILKDPNNNTHKSIFHSNFILSVNITRFFNQRYWFDNIYNSFFISSSLHFGGIFARDIDRGFLSLLGPQGLQQLLFTISRFFAVKFDTGFIPHYALLILLSTIFIFLSTFMGNL</sequence>
<keyword evidence="8" id="KW-0999">Mitochondrion inner membrane</keyword>
<comment type="catalytic activity">
    <reaction evidence="16 17">
        <text>a ubiquinone + NADH + 5 H(+)(in) = a ubiquinol + NAD(+) + 4 H(+)(out)</text>
        <dbReference type="Rhea" id="RHEA:29091"/>
        <dbReference type="Rhea" id="RHEA-COMP:9565"/>
        <dbReference type="Rhea" id="RHEA-COMP:9566"/>
        <dbReference type="ChEBI" id="CHEBI:15378"/>
        <dbReference type="ChEBI" id="CHEBI:16389"/>
        <dbReference type="ChEBI" id="CHEBI:17976"/>
        <dbReference type="ChEBI" id="CHEBI:57540"/>
        <dbReference type="ChEBI" id="CHEBI:57945"/>
        <dbReference type="EC" id="7.1.1.2"/>
    </reaction>
</comment>
<evidence type="ECO:0000256" key="15">
    <source>
        <dbReference type="ARBA" id="ARBA00023136"/>
    </source>
</evidence>
<feature type="transmembrane region" description="Helical" evidence="17">
    <location>
        <begin position="308"/>
        <end position="328"/>
    </location>
</feature>
<dbReference type="InterPro" id="IPR003945">
    <property type="entry name" value="NU5C-like"/>
</dbReference>
<geneLocation type="mitochondrion" evidence="22"/>
<feature type="transmembrane region" description="Helical" evidence="17">
    <location>
        <begin position="248"/>
        <end position="267"/>
    </location>
</feature>
<evidence type="ECO:0000256" key="12">
    <source>
        <dbReference type="ARBA" id="ARBA00023027"/>
    </source>
</evidence>
<dbReference type="GO" id="GO:0015990">
    <property type="term" value="P:electron transport coupled proton transport"/>
    <property type="evidence" value="ECO:0007669"/>
    <property type="project" value="TreeGrafter"/>
</dbReference>
<evidence type="ECO:0000256" key="6">
    <source>
        <dbReference type="ARBA" id="ARBA00022660"/>
    </source>
</evidence>
<evidence type="ECO:0000256" key="7">
    <source>
        <dbReference type="ARBA" id="ARBA00022692"/>
    </source>
</evidence>
<feature type="transmembrane region" description="Helical" evidence="17">
    <location>
        <begin position="174"/>
        <end position="196"/>
    </location>
</feature>
<feature type="transmembrane region" description="Helical" evidence="17">
    <location>
        <begin position="369"/>
        <end position="396"/>
    </location>
</feature>
<feature type="signal peptide" evidence="18">
    <location>
        <begin position="1"/>
        <end position="19"/>
    </location>
</feature>
<evidence type="ECO:0000256" key="17">
    <source>
        <dbReference type="RuleBase" id="RU003404"/>
    </source>
</evidence>
<evidence type="ECO:0000259" key="19">
    <source>
        <dbReference type="Pfam" id="PF00361"/>
    </source>
</evidence>
<evidence type="ECO:0000256" key="10">
    <source>
        <dbReference type="ARBA" id="ARBA00022982"/>
    </source>
</evidence>
<organism evidence="22">
    <name type="scientific">Blastocladiella emersonii</name>
    <name type="common">Aquatic fungus</name>
    <dbReference type="NCBI Taxonomy" id="4808"/>
    <lineage>
        <taxon>Eukaryota</taxon>
        <taxon>Fungi</taxon>
        <taxon>Fungi incertae sedis</taxon>
        <taxon>Blastocladiomycota</taxon>
        <taxon>Blastocladiomycetes</taxon>
        <taxon>Blastocladiales</taxon>
        <taxon>Blastocladiaceae</taxon>
        <taxon>Blastocladiella</taxon>
    </lineage>
</organism>
<reference evidence="22" key="1">
    <citation type="submission" date="2005-11" db="EMBL/GenBank/DDBJ databases">
        <authorList>
            <person name="Tambor J.H.M."/>
            <person name="Gomes S.L."/>
        </authorList>
    </citation>
    <scope>NUCLEOTIDE SEQUENCE</scope>
</reference>
<feature type="transmembrane region" description="Helical" evidence="17">
    <location>
        <begin position="459"/>
        <end position="479"/>
    </location>
</feature>
<evidence type="ECO:0000259" key="21">
    <source>
        <dbReference type="Pfam" id="PF06455"/>
    </source>
</evidence>
<dbReference type="PANTHER" id="PTHR42829:SF2">
    <property type="entry name" value="NADH-UBIQUINONE OXIDOREDUCTASE CHAIN 5"/>
    <property type="match status" value="1"/>
</dbReference>
<comment type="similarity">
    <text evidence="17">Belongs to the complex I subunit 5 family.</text>
</comment>
<evidence type="ECO:0000256" key="14">
    <source>
        <dbReference type="ARBA" id="ARBA00023128"/>
    </source>
</evidence>
<dbReference type="PRINTS" id="PR01435">
    <property type="entry name" value="NPOXDRDTASE5"/>
</dbReference>
<keyword evidence="9" id="KW-1278">Translocase</keyword>
<evidence type="ECO:0000256" key="2">
    <source>
        <dbReference type="ARBA" id="ARBA00004448"/>
    </source>
</evidence>
<feature type="chain" id="PRO_5002839449" description="NADH-ubiquinone oxidoreductase chain 5" evidence="18">
    <location>
        <begin position="20"/>
        <end position="647"/>
    </location>
</feature>
<dbReference type="GO" id="GO:0008137">
    <property type="term" value="F:NADH dehydrogenase (ubiquinone) activity"/>
    <property type="evidence" value="ECO:0007669"/>
    <property type="project" value="UniProtKB-EC"/>
</dbReference>
<name>B6A7R9_BLAEM</name>
<feature type="transmembrane region" description="Helical" evidence="17">
    <location>
        <begin position="120"/>
        <end position="135"/>
    </location>
</feature>
<dbReference type="EC" id="7.1.1.2" evidence="3 17"/>
<dbReference type="GeneID" id="6972927"/>
<dbReference type="InterPro" id="IPR001750">
    <property type="entry name" value="ND/Mrp_TM"/>
</dbReference>
<dbReference type="PRINTS" id="PR01434">
    <property type="entry name" value="NADHDHGNASE5"/>
</dbReference>
<dbReference type="GO" id="GO:0042773">
    <property type="term" value="P:ATP synthesis coupled electron transport"/>
    <property type="evidence" value="ECO:0007669"/>
    <property type="project" value="InterPro"/>
</dbReference>
<feature type="domain" description="NADH-Ubiquinone oxidoreductase (complex I) chain 5 N-terminal" evidence="20">
    <location>
        <begin position="71"/>
        <end position="121"/>
    </location>
</feature>
<evidence type="ECO:0000256" key="11">
    <source>
        <dbReference type="ARBA" id="ARBA00022989"/>
    </source>
</evidence>
<feature type="transmembrane region" description="Helical" evidence="17">
    <location>
        <begin position="216"/>
        <end position="236"/>
    </location>
</feature>
<dbReference type="Gene3D" id="1.20.5.2700">
    <property type="match status" value="1"/>
</dbReference>
<keyword evidence="7 17" id="KW-0812">Transmembrane</keyword>
<dbReference type="AlphaFoldDB" id="B6A7R9"/>